<protein>
    <submittedName>
        <fullName evidence="2">Uncharacterized protein</fullName>
    </submittedName>
</protein>
<evidence type="ECO:0000313" key="2">
    <source>
        <dbReference type="EMBL" id="AGF85255.1"/>
    </source>
</evidence>
<keyword evidence="1" id="KW-1133">Transmembrane helix</keyword>
<evidence type="ECO:0000256" key="1">
    <source>
        <dbReference type="SAM" id="Phobius"/>
    </source>
</evidence>
<dbReference type="EMBL" id="KC008572">
    <property type="protein sequence ID" value="AGF85255.1"/>
    <property type="molecule type" value="Genomic_DNA"/>
</dbReference>
<name>M1NMI4_9VIRU</name>
<organism evidence="2 3">
    <name type="scientific">Moumouvirus goulette</name>
    <dbReference type="NCBI Taxonomy" id="1247379"/>
    <lineage>
        <taxon>Viruses</taxon>
        <taxon>Varidnaviria</taxon>
        <taxon>Bamfordvirae</taxon>
        <taxon>Nucleocytoviricota</taxon>
        <taxon>Megaviricetes</taxon>
        <taxon>Imitervirales</taxon>
        <taxon>Mimiviridae</taxon>
        <taxon>Megamimivirinae</taxon>
        <taxon>Moumouvirus</taxon>
        <taxon>Moumouvirus goulettemassiliense</taxon>
    </lineage>
</organism>
<sequence length="275" mass="32660">MSVSKEYYSFPYCNYPYTFNDKISYYSNKTICYFMKLCGFGIYSKLIFGHNHHSIIDTNNITIIKLDEMTSYHKTKIKTSLIYGLIGGIIASPIITGLYYYNRINYDYFLTGHKSIVILLSHNIYKTIAHVYNNIQLSIKYDILNHGIKIMNHVDKNISNNNISNKQMVINIRKNINKQKMQWIKYNFNNEINDCCIFNSYYTNLICNFENEHLVNEFIEKLQQLTIRQVDDMAKNTSILKKMRNDFVKDKIYIHLMNIYKDIYSSQIIIDNNNY</sequence>
<keyword evidence="1" id="KW-0472">Membrane</keyword>
<gene>
    <name evidence="2" type="ORF">glt_00446</name>
</gene>
<reference evidence="2 3" key="1">
    <citation type="submission" date="2012-10" db="EMBL/GenBank/DDBJ databases">
        <title>Complete genome sequence of Moumouvirus goulette.</title>
        <authorList>
            <person name="Fournous G."/>
            <person name="Bougalmi M."/>
            <person name="Colson P."/>
        </authorList>
    </citation>
    <scope>NUCLEOTIDE SEQUENCE [LARGE SCALE GENOMIC DNA]</scope>
</reference>
<dbReference type="Proteomes" id="UP000241071">
    <property type="component" value="Segment"/>
</dbReference>
<proteinExistence type="predicted"/>
<keyword evidence="3" id="KW-1185">Reference proteome</keyword>
<keyword evidence="1" id="KW-0812">Transmembrane</keyword>
<feature type="transmembrane region" description="Helical" evidence="1">
    <location>
        <begin position="81"/>
        <end position="101"/>
    </location>
</feature>
<accession>M1NMI4</accession>
<evidence type="ECO:0000313" key="3">
    <source>
        <dbReference type="Proteomes" id="UP000241071"/>
    </source>
</evidence>